<accession>A0A9W6S225</accession>
<organism evidence="1 2">
    <name type="scientific">Actinoallomurus iriomotensis</name>
    <dbReference type="NCBI Taxonomy" id="478107"/>
    <lineage>
        <taxon>Bacteria</taxon>
        <taxon>Bacillati</taxon>
        <taxon>Actinomycetota</taxon>
        <taxon>Actinomycetes</taxon>
        <taxon>Streptosporangiales</taxon>
        <taxon>Thermomonosporaceae</taxon>
        <taxon>Actinoallomurus</taxon>
    </lineage>
</organism>
<proteinExistence type="predicted"/>
<comment type="caution">
    <text evidence="1">The sequence shown here is derived from an EMBL/GenBank/DDBJ whole genome shotgun (WGS) entry which is preliminary data.</text>
</comment>
<keyword evidence="2" id="KW-1185">Reference proteome</keyword>
<evidence type="ECO:0000313" key="2">
    <source>
        <dbReference type="Proteomes" id="UP001165074"/>
    </source>
</evidence>
<gene>
    <name evidence="1" type="ORF">Airi02_022710</name>
</gene>
<protein>
    <recommendedName>
        <fullName evidence="3">CdiI immunity protein domain-containing protein</fullName>
    </recommendedName>
</protein>
<name>A0A9W6S225_9ACTN</name>
<evidence type="ECO:0000313" key="1">
    <source>
        <dbReference type="EMBL" id="GLY84342.1"/>
    </source>
</evidence>
<dbReference type="EMBL" id="BSTK01000003">
    <property type="protein sequence ID" value="GLY84342.1"/>
    <property type="molecule type" value="Genomic_DNA"/>
</dbReference>
<dbReference type="RefSeq" id="WP_285569729.1">
    <property type="nucleotide sequence ID" value="NZ_BSTK01000003.1"/>
</dbReference>
<evidence type="ECO:0008006" key="3">
    <source>
        <dbReference type="Google" id="ProtNLM"/>
    </source>
</evidence>
<reference evidence="1" key="1">
    <citation type="submission" date="2023-03" db="EMBL/GenBank/DDBJ databases">
        <title>Actinoallomurus iriomotensis NBRC 103684.</title>
        <authorList>
            <person name="Ichikawa N."/>
            <person name="Sato H."/>
            <person name="Tonouchi N."/>
        </authorList>
    </citation>
    <scope>NUCLEOTIDE SEQUENCE</scope>
    <source>
        <strain evidence="1">NBRC 103684</strain>
    </source>
</reference>
<sequence>MSRPFWNIDPDMPFGTLISVSEIYCHPEAYDEAFDDLKQLVRRESDEEIRTFKNELRAAILDPGRLPGDELYRAVRYDDGSPEKFLRRLWRDLYPHEPLPEA</sequence>
<dbReference type="Proteomes" id="UP001165074">
    <property type="component" value="Unassembled WGS sequence"/>
</dbReference>
<dbReference type="AlphaFoldDB" id="A0A9W6S225"/>